<dbReference type="Proteomes" id="UP001162483">
    <property type="component" value="Unassembled WGS sequence"/>
</dbReference>
<keyword evidence="2" id="KW-1185">Reference proteome</keyword>
<feature type="non-terminal residue" evidence="1">
    <location>
        <position position="1"/>
    </location>
</feature>
<comment type="caution">
    <text evidence="1">The sequence shown here is derived from an EMBL/GenBank/DDBJ whole genome shotgun (WGS) entry which is preliminary data.</text>
</comment>
<accession>A0ABN9DY14</accession>
<gene>
    <name evidence="1" type="ORF">SPARVUS_LOCUS8725468</name>
</gene>
<evidence type="ECO:0000313" key="2">
    <source>
        <dbReference type="Proteomes" id="UP001162483"/>
    </source>
</evidence>
<proteinExistence type="predicted"/>
<name>A0ABN9DY14_9NEOB</name>
<reference evidence="1" key="1">
    <citation type="submission" date="2023-05" db="EMBL/GenBank/DDBJ databases">
        <authorList>
            <person name="Stuckert A."/>
        </authorList>
    </citation>
    <scope>NUCLEOTIDE SEQUENCE</scope>
</reference>
<sequence length="71" mass="7765">WGPSAIGDHGAPVSLPKLKKASKTGLSAQLIWHTPLRTVPCTRKRALSQFPGMSLTWDQGWTNNSWDPPGQ</sequence>
<protein>
    <submittedName>
        <fullName evidence="1">Uncharacterized protein</fullName>
    </submittedName>
</protein>
<organism evidence="1 2">
    <name type="scientific">Staurois parvus</name>
    <dbReference type="NCBI Taxonomy" id="386267"/>
    <lineage>
        <taxon>Eukaryota</taxon>
        <taxon>Metazoa</taxon>
        <taxon>Chordata</taxon>
        <taxon>Craniata</taxon>
        <taxon>Vertebrata</taxon>
        <taxon>Euteleostomi</taxon>
        <taxon>Amphibia</taxon>
        <taxon>Batrachia</taxon>
        <taxon>Anura</taxon>
        <taxon>Neobatrachia</taxon>
        <taxon>Ranoidea</taxon>
        <taxon>Ranidae</taxon>
        <taxon>Staurois</taxon>
    </lineage>
</organism>
<evidence type="ECO:0000313" key="1">
    <source>
        <dbReference type="EMBL" id="CAI9577529.1"/>
    </source>
</evidence>
<dbReference type="EMBL" id="CATNWA010014923">
    <property type="protein sequence ID" value="CAI9577529.1"/>
    <property type="molecule type" value="Genomic_DNA"/>
</dbReference>